<gene>
    <name evidence="2" type="ORF">EDD18DRAFT_1105773</name>
</gene>
<feature type="compositionally biased region" description="Polar residues" evidence="1">
    <location>
        <begin position="77"/>
        <end position="96"/>
    </location>
</feature>
<name>A0AA39Q608_9AGAR</name>
<sequence length="219" mass="25008">MSTTPTSFAARRHIEFRRARPRCHAVPRLGTEFYREMTYCVPASKIWHIRRDEERGTCPCPSLFPFNFALAKSSKISNQGGDVRRNQVSLQDNVKSQRAKGTPLTHPRMTGRRSADRASPTSFRGHMKARSRPIISTHSSAHRRAAEKSRAADGWTWKSSSVGDYLEAEEAVKEVESWMDRTWKSSIHPVKSKQILVYCQSGDHEYKGDKYRTLLTTPV</sequence>
<evidence type="ECO:0000313" key="2">
    <source>
        <dbReference type="EMBL" id="KAK0495844.1"/>
    </source>
</evidence>
<proteinExistence type="predicted"/>
<reference evidence="2" key="1">
    <citation type="submission" date="2023-06" db="EMBL/GenBank/DDBJ databases">
        <authorList>
            <consortium name="Lawrence Berkeley National Laboratory"/>
            <person name="Ahrendt S."/>
            <person name="Sahu N."/>
            <person name="Indic B."/>
            <person name="Wong-Bajracharya J."/>
            <person name="Merenyi Z."/>
            <person name="Ke H.-M."/>
            <person name="Monk M."/>
            <person name="Kocsube S."/>
            <person name="Drula E."/>
            <person name="Lipzen A."/>
            <person name="Balint B."/>
            <person name="Henrissat B."/>
            <person name="Andreopoulos B."/>
            <person name="Martin F.M."/>
            <person name="Harder C.B."/>
            <person name="Rigling D."/>
            <person name="Ford K.L."/>
            <person name="Foster G.D."/>
            <person name="Pangilinan J."/>
            <person name="Papanicolaou A."/>
            <person name="Barry K."/>
            <person name="LaButti K."/>
            <person name="Viragh M."/>
            <person name="Koriabine M."/>
            <person name="Yan M."/>
            <person name="Riley R."/>
            <person name="Champramary S."/>
            <person name="Plett K.L."/>
            <person name="Tsai I.J."/>
            <person name="Slot J."/>
            <person name="Sipos G."/>
            <person name="Plett J."/>
            <person name="Nagy L.G."/>
            <person name="Grigoriev I.V."/>
        </authorList>
    </citation>
    <scope>NUCLEOTIDE SEQUENCE</scope>
    <source>
        <strain evidence="2">HWK02</strain>
    </source>
</reference>
<evidence type="ECO:0000313" key="3">
    <source>
        <dbReference type="Proteomes" id="UP001175228"/>
    </source>
</evidence>
<organism evidence="2 3">
    <name type="scientific">Armillaria luteobubalina</name>
    <dbReference type="NCBI Taxonomy" id="153913"/>
    <lineage>
        <taxon>Eukaryota</taxon>
        <taxon>Fungi</taxon>
        <taxon>Dikarya</taxon>
        <taxon>Basidiomycota</taxon>
        <taxon>Agaricomycotina</taxon>
        <taxon>Agaricomycetes</taxon>
        <taxon>Agaricomycetidae</taxon>
        <taxon>Agaricales</taxon>
        <taxon>Marasmiineae</taxon>
        <taxon>Physalacriaceae</taxon>
        <taxon>Armillaria</taxon>
    </lineage>
</organism>
<evidence type="ECO:0000256" key="1">
    <source>
        <dbReference type="SAM" id="MobiDB-lite"/>
    </source>
</evidence>
<comment type="caution">
    <text evidence="2">The sequence shown here is derived from an EMBL/GenBank/DDBJ whole genome shotgun (WGS) entry which is preliminary data.</text>
</comment>
<dbReference type="AlphaFoldDB" id="A0AA39Q608"/>
<dbReference type="Proteomes" id="UP001175228">
    <property type="component" value="Unassembled WGS sequence"/>
</dbReference>
<keyword evidence="3" id="KW-1185">Reference proteome</keyword>
<accession>A0AA39Q608</accession>
<protein>
    <submittedName>
        <fullName evidence="2">Uncharacterized protein</fullName>
    </submittedName>
</protein>
<feature type="region of interest" description="Disordered" evidence="1">
    <location>
        <begin position="77"/>
        <end position="129"/>
    </location>
</feature>
<dbReference type="EMBL" id="JAUEPU010000016">
    <property type="protein sequence ID" value="KAK0495844.1"/>
    <property type="molecule type" value="Genomic_DNA"/>
</dbReference>